<accession>A0A9J5X8S6</accession>
<comment type="caution">
    <text evidence="1">The sequence shown here is derived from an EMBL/GenBank/DDBJ whole genome shotgun (WGS) entry which is preliminary data.</text>
</comment>
<reference evidence="1 2" key="1">
    <citation type="submission" date="2020-09" db="EMBL/GenBank/DDBJ databases">
        <title>De no assembly of potato wild relative species, Solanum commersonii.</title>
        <authorList>
            <person name="Cho K."/>
        </authorList>
    </citation>
    <scope>NUCLEOTIDE SEQUENCE [LARGE SCALE GENOMIC DNA]</scope>
    <source>
        <strain evidence="1">LZ3.2</strain>
        <tissue evidence="1">Leaf</tissue>
    </source>
</reference>
<keyword evidence="2" id="KW-1185">Reference proteome</keyword>
<sequence>MEWDDVRNVLILQDIFHFDVNEFVNFIHPVKCTMWRQEALGCKISFLFIVSRKASWFDKKNEEVNPLPFIGFRLGRLEDMFWDMIRQRRVAFFFLIVGLSKMSRDYPWILEHIEMLREGKDKKEELYKMFICDPICWKNHLSQLDMWILDHCKAIYFCNLRINKKTPGPLSCPKCYRNMVQIIRRMRSTCHPYT</sequence>
<dbReference type="Proteomes" id="UP000824120">
    <property type="component" value="Chromosome 9"/>
</dbReference>
<evidence type="ECO:0000313" key="1">
    <source>
        <dbReference type="EMBL" id="KAG5584729.1"/>
    </source>
</evidence>
<dbReference type="AlphaFoldDB" id="A0A9J5X8S6"/>
<protein>
    <submittedName>
        <fullName evidence="1">Uncharacterized protein</fullName>
    </submittedName>
</protein>
<organism evidence="1 2">
    <name type="scientific">Solanum commersonii</name>
    <name type="common">Commerson's wild potato</name>
    <name type="synonym">Commerson's nightshade</name>
    <dbReference type="NCBI Taxonomy" id="4109"/>
    <lineage>
        <taxon>Eukaryota</taxon>
        <taxon>Viridiplantae</taxon>
        <taxon>Streptophyta</taxon>
        <taxon>Embryophyta</taxon>
        <taxon>Tracheophyta</taxon>
        <taxon>Spermatophyta</taxon>
        <taxon>Magnoliopsida</taxon>
        <taxon>eudicotyledons</taxon>
        <taxon>Gunneridae</taxon>
        <taxon>Pentapetalae</taxon>
        <taxon>asterids</taxon>
        <taxon>lamiids</taxon>
        <taxon>Solanales</taxon>
        <taxon>Solanaceae</taxon>
        <taxon>Solanoideae</taxon>
        <taxon>Solaneae</taxon>
        <taxon>Solanum</taxon>
    </lineage>
</organism>
<evidence type="ECO:0000313" key="2">
    <source>
        <dbReference type="Proteomes" id="UP000824120"/>
    </source>
</evidence>
<dbReference type="EMBL" id="JACXVP010000009">
    <property type="protein sequence ID" value="KAG5584729.1"/>
    <property type="molecule type" value="Genomic_DNA"/>
</dbReference>
<gene>
    <name evidence="1" type="ORF">H5410_045163</name>
</gene>
<proteinExistence type="predicted"/>
<name>A0A9J5X8S6_SOLCO</name>